<dbReference type="PANTHER" id="PTHR46010:SF1">
    <property type="entry name" value="PROTEIN IWS1 HOMOLOG"/>
    <property type="match status" value="1"/>
</dbReference>
<feature type="compositionally biased region" description="Basic residues" evidence="3">
    <location>
        <begin position="230"/>
        <end position="241"/>
    </location>
</feature>
<dbReference type="Proteomes" id="UP000195012">
    <property type="component" value="Unassembled WGS sequence"/>
</dbReference>
<feature type="compositionally biased region" description="Basic residues" evidence="3">
    <location>
        <begin position="53"/>
        <end position="68"/>
    </location>
</feature>
<evidence type="ECO:0000256" key="1">
    <source>
        <dbReference type="ARBA" id="ARBA00037992"/>
    </source>
</evidence>
<dbReference type="PANTHER" id="PTHR46010">
    <property type="entry name" value="PROTEIN IWS1 HOMOLOG"/>
    <property type="match status" value="1"/>
</dbReference>
<feature type="compositionally biased region" description="Polar residues" evidence="3">
    <location>
        <begin position="1"/>
        <end position="11"/>
    </location>
</feature>
<sequence>MVETNASSSATDEPAKSEDLPNDEGAIDGSIRVEGGNDEGNNVKRSNVESFKRMIKAAKKMSSRKKKREIRDADSEEEQNILEVEKKQNEEEGEANSKEDQELDGGLDEKGEKNPNGEGSKEDLSNENNPGKRKRKSKLKKKGDQKQIKEKSTHPAEDNILGDENLSDDSQSSGVARNEKVVHDDDDEDDHVGDGDDEDVDAKQKRERKKNKNKGKLRHTKDKSADQGGQKKKLKSSTKKSKFIDSVAEEGEEETESESDSEETGNLSTLSLLDDEGNYNDNEDIVDSDEGLQYCENVLNQMILMHEQDIKNIKEKKPATAKLQIIDQVCMILTKPKWKPFFMKLNIYHVLALWLMPLSKNTLPNFTIRTNLLKVIQQLPITIKSLRGSQLGKIMTYLHTHKDETDENKKLIRTILQNWMGPIIGINTNYKQFLKERQKRILENPEYHKKVLEKAKTLLPDSISIEKEEEQNEMKKHATIPFNSECSFLINVPSSVPNSSKKIMPKSKIKRLTDNMKLLKRARKSQKVSIEGKGVAL</sequence>
<protein>
    <submittedName>
        <fullName evidence="5">Putative IWS1-like protein</fullName>
    </submittedName>
</protein>
<reference evidence="5 6" key="1">
    <citation type="submission" date="2017-05" db="EMBL/GenBank/DDBJ databases">
        <title>PacBio assembly of a Plasmodium knowlesi genome sequence with Hi-C correction and manual annotation of the SICAvar gene family.</title>
        <authorList>
            <person name="Lapp S.A."/>
            <person name="Geraldo J.A."/>
            <person name="Chien J.-T."/>
            <person name="Ay F."/>
            <person name="Pakala S.B."/>
            <person name="Batugedara G."/>
            <person name="Humphrey J.C."/>
            <person name="Debarry J.D."/>
            <person name="Le Roch K.G."/>
            <person name="Galinski M.R."/>
            <person name="Kissinger J.C."/>
        </authorList>
    </citation>
    <scope>NUCLEOTIDE SEQUENCE [LARGE SCALE GENOMIC DNA]</scope>
    <source>
        <strain evidence="6">Malayan Strain Pk1 (A+)</strain>
    </source>
</reference>
<feature type="region of interest" description="Disordered" evidence="3">
    <location>
        <begin position="1"/>
        <end position="281"/>
    </location>
</feature>
<dbReference type="InterPro" id="IPR035441">
    <property type="entry name" value="TFIIS/LEDGF_dom_sf"/>
</dbReference>
<dbReference type="GO" id="GO:0005634">
    <property type="term" value="C:nucleus"/>
    <property type="evidence" value="ECO:0007669"/>
    <property type="project" value="UniProtKB-SubCell"/>
</dbReference>
<feature type="compositionally biased region" description="Basic residues" evidence="3">
    <location>
        <begin position="205"/>
        <end position="221"/>
    </location>
</feature>
<keyword evidence="2" id="KW-0539">Nucleus</keyword>
<feature type="compositionally biased region" description="Basic and acidic residues" evidence="3">
    <location>
        <begin position="142"/>
        <end position="157"/>
    </location>
</feature>
<gene>
    <name evidence="5" type="ORF">PKNOH_S120124000</name>
</gene>
<dbReference type="OrthoDB" id="21124at2759"/>
<evidence type="ECO:0000259" key="4">
    <source>
        <dbReference type="PROSITE" id="PS51319"/>
    </source>
</evidence>
<feature type="compositionally biased region" description="Basic and acidic residues" evidence="3">
    <location>
        <begin position="107"/>
        <end position="124"/>
    </location>
</feature>
<accession>A0A1Y3DJL0</accession>
<evidence type="ECO:0000313" key="5">
    <source>
        <dbReference type="EMBL" id="OTN65141.1"/>
    </source>
</evidence>
<proteinExistence type="inferred from homology"/>
<organism evidence="5 6">
    <name type="scientific">Plasmodium knowlesi</name>
    <dbReference type="NCBI Taxonomy" id="5850"/>
    <lineage>
        <taxon>Eukaryota</taxon>
        <taxon>Sar</taxon>
        <taxon>Alveolata</taxon>
        <taxon>Apicomplexa</taxon>
        <taxon>Aconoidasida</taxon>
        <taxon>Haemosporida</taxon>
        <taxon>Plasmodiidae</taxon>
        <taxon>Plasmodium</taxon>
        <taxon>Plasmodium (Plasmodium)</taxon>
    </lineage>
</organism>
<dbReference type="InterPro" id="IPR051037">
    <property type="entry name" value="RNAPII_TF_IWS1"/>
</dbReference>
<feature type="compositionally biased region" description="Basic residues" evidence="3">
    <location>
        <begin position="131"/>
        <end position="141"/>
    </location>
</feature>
<dbReference type="Gene3D" id="1.20.930.10">
    <property type="entry name" value="Conserved domain common to transcription factors TFIIS, elongin A, CRSP70"/>
    <property type="match status" value="1"/>
</dbReference>
<dbReference type="VEuPathDB" id="PlasmoDB:PKNH_0905600"/>
<dbReference type="EMBL" id="NETL01000026">
    <property type="protein sequence ID" value="OTN65141.1"/>
    <property type="molecule type" value="Genomic_DNA"/>
</dbReference>
<dbReference type="AlphaFoldDB" id="A0A1Y3DJL0"/>
<feature type="compositionally biased region" description="Acidic residues" evidence="3">
    <location>
        <begin position="247"/>
        <end position="263"/>
    </location>
</feature>
<dbReference type="VEuPathDB" id="PlasmoDB:PKNOH_S120124000"/>
<feature type="domain" description="TFIIS N-terminal" evidence="4">
    <location>
        <begin position="349"/>
        <end position="426"/>
    </location>
</feature>
<feature type="compositionally biased region" description="Basic and acidic residues" evidence="3">
    <location>
        <begin position="83"/>
        <end position="100"/>
    </location>
</feature>
<dbReference type="VEuPathDB" id="PlasmoDB:PKA1H_090011000"/>
<comment type="similarity">
    <text evidence="1">Belongs to the IWS1 family.</text>
</comment>
<comment type="caution">
    <text evidence="5">The sequence shown here is derived from an EMBL/GenBank/DDBJ whole genome shotgun (WGS) entry which is preliminary data.</text>
</comment>
<dbReference type="InterPro" id="IPR017923">
    <property type="entry name" value="TFIIS_N"/>
</dbReference>
<comment type="subcellular location">
    <subcellularLocation>
        <location evidence="2">Nucleus</location>
    </subcellularLocation>
</comment>
<name>A0A1Y3DJL0_PLAKN</name>
<feature type="compositionally biased region" description="Acidic residues" evidence="3">
    <location>
        <begin position="184"/>
        <end position="200"/>
    </location>
</feature>
<dbReference type="GO" id="GO:0016973">
    <property type="term" value="P:poly(A)+ mRNA export from nucleus"/>
    <property type="evidence" value="ECO:0007669"/>
    <property type="project" value="TreeGrafter"/>
</dbReference>
<dbReference type="PROSITE" id="PS51319">
    <property type="entry name" value="TFIIS_N"/>
    <property type="match status" value="1"/>
</dbReference>
<evidence type="ECO:0000313" key="6">
    <source>
        <dbReference type="Proteomes" id="UP000195012"/>
    </source>
</evidence>
<evidence type="ECO:0000256" key="2">
    <source>
        <dbReference type="PROSITE-ProRule" id="PRU00649"/>
    </source>
</evidence>
<evidence type="ECO:0000256" key="3">
    <source>
        <dbReference type="SAM" id="MobiDB-lite"/>
    </source>
</evidence>
<dbReference type="Pfam" id="PF08711">
    <property type="entry name" value="Med26"/>
    <property type="match status" value="1"/>
</dbReference>